<dbReference type="HAMAP" id="MF_02216">
    <property type="entry name" value="UbiK"/>
    <property type="match status" value="1"/>
</dbReference>
<dbReference type="RefSeq" id="WP_378116894.1">
    <property type="nucleotide sequence ID" value="NZ_JBHRTF010000002.1"/>
</dbReference>
<comment type="similarity">
    <text evidence="1">Belongs to the UbiK family.</text>
</comment>
<comment type="pathway">
    <text evidence="1">Cofactor biosynthesis; ubiquinone biosynthesis.</text>
</comment>
<gene>
    <name evidence="1" type="primary">ubiK</name>
    <name evidence="2" type="ORF">ACFODX_05585</name>
</gene>
<proteinExistence type="inferred from homology"/>
<evidence type="ECO:0000313" key="2">
    <source>
        <dbReference type="EMBL" id="MFC3115024.1"/>
    </source>
</evidence>
<accession>A0ABV7FFK2</accession>
<keyword evidence="3" id="KW-1185">Reference proteome</keyword>
<dbReference type="Proteomes" id="UP001595555">
    <property type="component" value="Unassembled WGS sequence"/>
</dbReference>
<evidence type="ECO:0000313" key="3">
    <source>
        <dbReference type="Proteomes" id="UP001595555"/>
    </source>
</evidence>
<dbReference type="PANTHER" id="PTHR38040">
    <property type="entry name" value="UBIQUINONE BIOSYNTHESIS ACCESSORY FACTOR UBIK"/>
    <property type="match status" value="1"/>
</dbReference>
<name>A0ABV7FFK2_9GAMM</name>
<dbReference type="InterPro" id="IPR007475">
    <property type="entry name" value="UbiK"/>
</dbReference>
<sequence length="80" mass="9056">MLKDLAQSLFEELQQHLPKTTAELPKRELHIALQAALARLDLVTREEFDAQAAVLLRTHQKLEALEQQLARLEASPKDCA</sequence>
<dbReference type="PANTHER" id="PTHR38040:SF1">
    <property type="entry name" value="UBIQUINONE BIOSYNTHESIS ACCESSORY FACTOR UBIK"/>
    <property type="match status" value="1"/>
</dbReference>
<evidence type="ECO:0000256" key="1">
    <source>
        <dbReference type="HAMAP-Rule" id="MF_02216"/>
    </source>
</evidence>
<reference evidence="3" key="1">
    <citation type="journal article" date="2019" name="Int. J. Syst. Evol. Microbiol.">
        <title>The Global Catalogue of Microorganisms (GCM) 10K type strain sequencing project: providing services to taxonomists for standard genome sequencing and annotation.</title>
        <authorList>
            <consortium name="The Broad Institute Genomics Platform"/>
            <consortium name="The Broad Institute Genome Sequencing Center for Infectious Disease"/>
            <person name="Wu L."/>
            <person name="Ma J."/>
        </authorList>
    </citation>
    <scope>NUCLEOTIDE SEQUENCE [LARGE SCALE GENOMIC DNA]</scope>
    <source>
        <strain evidence="3">KCTC 52237</strain>
    </source>
</reference>
<keyword evidence="1" id="KW-0831">Ubiquinone biosynthesis</keyword>
<protein>
    <recommendedName>
        <fullName evidence="1">Ubiquinone biosynthesis accessory factor UbiK</fullName>
    </recommendedName>
</protein>
<dbReference type="EMBL" id="JBHRTF010000002">
    <property type="protein sequence ID" value="MFC3115024.1"/>
    <property type="molecule type" value="Genomic_DNA"/>
</dbReference>
<comment type="caution">
    <text evidence="2">The sequence shown here is derived from an EMBL/GenBank/DDBJ whole genome shotgun (WGS) entry which is preliminary data.</text>
</comment>
<keyword evidence="1" id="KW-0963">Cytoplasm</keyword>
<comment type="subcellular location">
    <subcellularLocation>
        <location evidence="1">Cytoplasm</location>
    </subcellularLocation>
</comment>
<organism evidence="2 3">
    <name type="scientific">Cellvibrio fontiphilus</name>
    <dbReference type="NCBI Taxonomy" id="1815559"/>
    <lineage>
        <taxon>Bacteria</taxon>
        <taxon>Pseudomonadati</taxon>
        <taxon>Pseudomonadota</taxon>
        <taxon>Gammaproteobacteria</taxon>
        <taxon>Cellvibrionales</taxon>
        <taxon>Cellvibrionaceae</taxon>
        <taxon>Cellvibrio</taxon>
    </lineage>
</organism>
<comment type="function">
    <text evidence="1">Required for efficient ubiquinone (coenzyme Q) biosynthesis. UbiK is probably an accessory factor of Ubi enzymes and facilitates ubiquinone biosynthesis by acting as an assembly factor, a targeting factor, or both.</text>
</comment>
<dbReference type="Pfam" id="PF04380">
    <property type="entry name" value="BMFP"/>
    <property type="match status" value="1"/>
</dbReference>